<dbReference type="SUPFAM" id="SSF103247">
    <property type="entry name" value="TT1751-like"/>
    <property type="match status" value="1"/>
</dbReference>
<proteinExistence type="predicted"/>
<comment type="caution">
    <text evidence="3">The sequence shown here is derived from an EMBL/GenBank/DDBJ whole genome shotgun (WGS) entry which is preliminary data.</text>
</comment>
<dbReference type="STRING" id="1514904.SU32_11985"/>
<dbReference type="CDD" id="cd14797">
    <property type="entry name" value="DUF302"/>
    <property type="match status" value="1"/>
</dbReference>
<keyword evidence="1" id="KW-0732">Signal</keyword>
<dbReference type="OrthoDB" id="9799367at2"/>
<dbReference type="AlphaFoldDB" id="A0A0N0E737"/>
<dbReference type="InterPro" id="IPR035923">
    <property type="entry name" value="TT1751-like_sf"/>
</dbReference>
<dbReference type="PANTHER" id="PTHR38342:SF2">
    <property type="entry name" value="INNER MEMBRANE OR EXPORTED"/>
    <property type="match status" value="1"/>
</dbReference>
<dbReference type="Pfam" id="PF03625">
    <property type="entry name" value="DUF302"/>
    <property type="match status" value="1"/>
</dbReference>
<dbReference type="InterPro" id="IPR005180">
    <property type="entry name" value="DUF302"/>
</dbReference>
<keyword evidence="4" id="KW-1185">Reference proteome</keyword>
<dbReference type="Proteomes" id="UP000038011">
    <property type="component" value="Unassembled WGS sequence"/>
</dbReference>
<evidence type="ECO:0000313" key="4">
    <source>
        <dbReference type="Proteomes" id="UP000038011"/>
    </source>
</evidence>
<dbReference type="RefSeq" id="WP_053999612.1">
    <property type="nucleotide sequence ID" value="NZ_JXMU01000017.1"/>
</dbReference>
<sequence>MPIKTFLKTAAMSGIMSLAVIGHSFADDWVIKDSASDVVTTADQLIAAIDEAGATVFARVDHAAGAQSVDAELAPMTLVIFGNPKLGTPILQAEPKTGLDLPLRVLIWEAEGTTKIGYLEPDELKDRYDVEGADKVFEMMNGALNKLTDAAAK</sequence>
<organism evidence="3 4">
    <name type="scientific">Ahrensia marina</name>
    <dbReference type="NCBI Taxonomy" id="1514904"/>
    <lineage>
        <taxon>Bacteria</taxon>
        <taxon>Pseudomonadati</taxon>
        <taxon>Pseudomonadota</taxon>
        <taxon>Alphaproteobacteria</taxon>
        <taxon>Hyphomicrobiales</taxon>
        <taxon>Ahrensiaceae</taxon>
        <taxon>Ahrensia</taxon>
    </lineage>
</organism>
<gene>
    <name evidence="3" type="ORF">SU32_11985</name>
</gene>
<evidence type="ECO:0000256" key="1">
    <source>
        <dbReference type="SAM" id="SignalP"/>
    </source>
</evidence>
<reference evidence="3 4" key="1">
    <citation type="submission" date="2015-01" db="EMBL/GenBank/DDBJ databases">
        <title>Ahrensia donghaiensis sp. nov., a novel dimethylsulphoniopropionate-cleavage bacterium isolated from seawater and emended descriptions of the genus Ahrensia and Ahrensia kielensis.</title>
        <authorList>
            <person name="Liu J."/>
        </authorList>
    </citation>
    <scope>NUCLEOTIDE SEQUENCE [LARGE SCALE GENOMIC DNA]</scope>
    <source>
        <strain evidence="3 4">LZD062</strain>
    </source>
</reference>
<dbReference type="PANTHER" id="PTHR38342">
    <property type="entry name" value="SLR5037 PROTEIN"/>
    <property type="match status" value="1"/>
</dbReference>
<dbReference type="PATRIC" id="fig|1514904.3.peg.1240"/>
<evidence type="ECO:0000259" key="2">
    <source>
        <dbReference type="Pfam" id="PF03625"/>
    </source>
</evidence>
<feature type="chain" id="PRO_5005847098" description="DUF302 domain-containing protein" evidence="1">
    <location>
        <begin position="27"/>
        <end position="153"/>
    </location>
</feature>
<feature type="signal peptide" evidence="1">
    <location>
        <begin position="1"/>
        <end position="26"/>
    </location>
</feature>
<accession>A0A0N0E737</accession>
<dbReference type="Gene3D" id="3.30.310.70">
    <property type="entry name" value="TT1751-like domain"/>
    <property type="match status" value="1"/>
</dbReference>
<protein>
    <recommendedName>
        <fullName evidence="2">DUF302 domain-containing protein</fullName>
    </recommendedName>
</protein>
<name>A0A0N0E737_9HYPH</name>
<evidence type="ECO:0000313" key="3">
    <source>
        <dbReference type="EMBL" id="KPB00731.1"/>
    </source>
</evidence>
<dbReference type="EMBL" id="JXMU01000017">
    <property type="protein sequence ID" value="KPB00731.1"/>
    <property type="molecule type" value="Genomic_DNA"/>
</dbReference>
<feature type="domain" description="DUF302" evidence="2">
    <location>
        <begin position="60"/>
        <end position="121"/>
    </location>
</feature>